<gene>
    <name evidence="3" type="ORF">OKIOD_LOCUS8297</name>
</gene>
<feature type="transmembrane region" description="Helical" evidence="2">
    <location>
        <begin position="73"/>
        <end position="94"/>
    </location>
</feature>
<evidence type="ECO:0000313" key="4">
    <source>
        <dbReference type="Proteomes" id="UP001158576"/>
    </source>
</evidence>
<evidence type="ECO:0000256" key="1">
    <source>
        <dbReference type="SAM" id="MobiDB-lite"/>
    </source>
</evidence>
<keyword evidence="2" id="KW-1133">Transmembrane helix</keyword>
<keyword evidence="2" id="KW-0812">Transmembrane</keyword>
<reference evidence="3 4" key="1">
    <citation type="submission" date="2021-04" db="EMBL/GenBank/DDBJ databases">
        <authorList>
            <person name="Bliznina A."/>
        </authorList>
    </citation>
    <scope>NUCLEOTIDE SEQUENCE [LARGE SCALE GENOMIC DNA]</scope>
</reference>
<accession>A0ABN7SH42</accession>
<keyword evidence="4" id="KW-1185">Reference proteome</keyword>
<dbReference type="EMBL" id="OU015569">
    <property type="protein sequence ID" value="CAG5099896.1"/>
    <property type="molecule type" value="Genomic_DNA"/>
</dbReference>
<feature type="region of interest" description="Disordered" evidence="1">
    <location>
        <begin position="1"/>
        <end position="20"/>
    </location>
</feature>
<protein>
    <submittedName>
        <fullName evidence="3">Oidioi.mRNA.OKI2018_I69.XSR.g16739.t1.cds</fullName>
    </submittedName>
</protein>
<sequence length="95" mass="10825">MVFSEEAEEFLMPRTPASTDPAFETFDGSDWNPDEFLASLQETAVNEILWSNRQARLKTPPLRRPKMSRTKKIISGAVLAGVFLSSSYFCYKILF</sequence>
<evidence type="ECO:0000313" key="3">
    <source>
        <dbReference type="EMBL" id="CAG5099896.1"/>
    </source>
</evidence>
<proteinExistence type="predicted"/>
<evidence type="ECO:0000256" key="2">
    <source>
        <dbReference type="SAM" id="Phobius"/>
    </source>
</evidence>
<organism evidence="3 4">
    <name type="scientific">Oikopleura dioica</name>
    <name type="common">Tunicate</name>
    <dbReference type="NCBI Taxonomy" id="34765"/>
    <lineage>
        <taxon>Eukaryota</taxon>
        <taxon>Metazoa</taxon>
        <taxon>Chordata</taxon>
        <taxon>Tunicata</taxon>
        <taxon>Appendicularia</taxon>
        <taxon>Copelata</taxon>
        <taxon>Oikopleuridae</taxon>
        <taxon>Oikopleura</taxon>
    </lineage>
</organism>
<name>A0ABN7SH42_OIKDI</name>
<keyword evidence="2" id="KW-0472">Membrane</keyword>
<dbReference type="Proteomes" id="UP001158576">
    <property type="component" value="Chromosome XSR"/>
</dbReference>